<keyword evidence="2" id="KW-1003">Cell membrane</keyword>
<reference evidence="7" key="1">
    <citation type="submission" date="2021-04" db="EMBL/GenBank/DDBJ databases">
        <title>Genome sequence of Woronichinia naegeliana from Washington state freshwater lake bloom.</title>
        <authorList>
            <person name="Dreher T.W."/>
        </authorList>
    </citation>
    <scope>NUCLEOTIDE SEQUENCE</scope>
    <source>
        <strain evidence="7">WA131</strain>
    </source>
</reference>
<evidence type="ECO:0000256" key="4">
    <source>
        <dbReference type="ARBA" id="ARBA00022989"/>
    </source>
</evidence>
<sequence>MFLSKAFTHRHQWWQRFPAISMMDRYLISQLMPPFLFSVGLVATLGVAIGYLSDLANKIVERQLPLLQAAEILLLKVPEFVTYALPISVMLTTLMTFGRLSSDNELIALRSCGTSLFRIAWPAIFLSAWVTAATFGLSEWVVPSANYQATTILVNSIKEEHAFWQNKDIFYPDFEEIKLPNGEKSRRLRSLVYAEKFDGKKMKTLTVLKWSGNNLSQIVISDNATWNVQDHQWDFFNGIIYKLAADASYREALPFKYQQFPLPKAAFDFARQGRDPYEMNIQEAKQYMRILKLIGDTKKLTFFQVRTEQKIAFPFVCIVFGLVGTALGSRPQQVSRATSFGLSIAIIFSYYLLAFFMGSLGMIEVLSPFLAAWLPNILGIGVGVGLLHQFNQ</sequence>
<name>A0A977L3L5_9CYAN</name>
<keyword evidence="3 6" id="KW-0812">Transmembrane</keyword>
<organism evidence="7">
    <name type="scientific">Woronichinia naegeliana WA131</name>
    <dbReference type="NCBI Taxonomy" id="2824559"/>
    <lineage>
        <taxon>Bacteria</taxon>
        <taxon>Bacillati</taxon>
        <taxon>Cyanobacteriota</taxon>
        <taxon>Cyanophyceae</taxon>
        <taxon>Synechococcales</taxon>
        <taxon>Coelosphaeriaceae</taxon>
        <taxon>Woronichinia</taxon>
    </lineage>
</organism>
<proteinExistence type="predicted"/>
<feature type="transmembrane region" description="Helical" evidence="6">
    <location>
        <begin position="311"/>
        <end position="328"/>
    </location>
</feature>
<evidence type="ECO:0000256" key="2">
    <source>
        <dbReference type="ARBA" id="ARBA00022475"/>
    </source>
</evidence>
<dbReference type="KEGG" id="wna:KA717_15510"/>
<evidence type="ECO:0000256" key="6">
    <source>
        <dbReference type="SAM" id="Phobius"/>
    </source>
</evidence>
<feature type="transmembrane region" description="Helical" evidence="6">
    <location>
        <begin position="80"/>
        <end position="98"/>
    </location>
</feature>
<comment type="subcellular location">
    <subcellularLocation>
        <location evidence="1">Cell membrane</location>
        <topology evidence="1">Multi-pass membrane protein</topology>
    </subcellularLocation>
</comment>
<evidence type="ECO:0000256" key="3">
    <source>
        <dbReference type="ARBA" id="ARBA00022692"/>
    </source>
</evidence>
<feature type="transmembrane region" description="Helical" evidence="6">
    <location>
        <begin position="369"/>
        <end position="387"/>
    </location>
</feature>
<keyword evidence="5 6" id="KW-0472">Membrane</keyword>
<keyword evidence="4 6" id="KW-1133">Transmembrane helix</keyword>
<feature type="transmembrane region" description="Helical" evidence="6">
    <location>
        <begin position="340"/>
        <end position="363"/>
    </location>
</feature>
<evidence type="ECO:0000256" key="5">
    <source>
        <dbReference type="ARBA" id="ARBA00023136"/>
    </source>
</evidence>
<accession>A0A977L3L5</accession>
<gene>
    <name evidence="7" type="ORF">KA717_15510</name>
</gene>
<dbReference type="AlphaFoldDB" id="A0A977L3L5"/>
<feature type="transmembrane region" description="Helical" evidence="6">
    <location>
        <begin position="31"/>
        <end position="52"/>
    </location>
</feature>
<dbReference type="InterPro" id="IPR005495">
    <property type="entry name" value="LptG/LptF_permease"/>
</dbReference>
<dbReference type="GO" id="GO:0015920">
    <property type="term" value="P:lipopolysaccharide transport"/>
    <property type="evidence" value="ECO:0007669"/>
    <property type="project" value="TreeGrafter"/>
</dbReference>
<feature type="transmembrane region" description="Helical" evidence="6">
    <location>
        <begin position="119"/>
        <end position="142"/>
    </location>
</feature>
<dbReference type="PANTHER" id="PTHR33529:SF6">
    <property type="entry name" value="YJGP_YJGQ FAMILY PERMEASE"/>
    <property type="match status" value="1"/>
</dbReference>
<dbReference type="Proteomes" id="UP001065613">
    <property type="component" value="Chromosome"/>
</dbReference>
<dbReference type="Pfam" id="PF03739">
    <property type="entry name" value="LptF_LptG"/>
    <property type="match status" value="1"/>
</dbReference>
<dbReference type="PANTHER" id="PTHR33529">
    <property type="entry name" value="SLR0882 PROTEIN-RELATED"/>
    <property type="match status" value="1"/>
</dbReference>
<protein>
    <submittedName>
        <fullName evidence="7">LptF/LptG family permease</fullName>
    </submittedName>
</protein>
<evidence type="ECO:0000313" key="7">
    <source>
        <dbReference type="EMBL" id="UXE63830.1"/>
    </source>
</evidence>
<dbReference type="EMBL" id="CP073041">
    <property type="protein sequence ID" value="UXE63830.1"/>
    <property type="molecule type" value="Genomic_DNA"/>
</dbReference>
<evidence type="ECO:0000256" key="1">
    <source>
        <dbReference type="ARBA" id="ARBA00004651"/>
    </source>
</evidence>
<dbReference type="GO" id="GO:0043190">
    <property type="term" value="C:ATP-binding cassette (ABC) transporter complex"/>
    <property type="evidence" value="ECO:0007669"/>
    <property type="project" value="TreeGrafter"/>
</dbReference>